<dbReference type="PANTHER" id="PTHR22939">
    <property type="entry name" value="SERINE PROTEASE FAMILY S1C HTRA-RELATED"/>
    <property type="match status" value="1"/>
</dbReference>
<comment type="similarity">
    <text evidence="1">Belongs to the peptidase S1C family.</text>
</comment>
<dbReference type="PANTHER" id="PTHR22939:SF129">
    <property type="entry name" value="SERINE PROTEASE HTRA2, MITOCHONDRIAL"/>
    <property type="match status" value="1"/>
</dbReference>
<evidence type="ECO:0000256" key="3">
    <source>
        <dbReference type="ARBA" id="ARBA00022801"/>
    </source>
</evidence>
<evidence type="ECO:0000256" key="2">
    <source>
        <dbReference type="ARBA" id="ARBA00022670"/>
    </source>
</evidence>
<evidence type="ECO:0000313" key="8">
    <source>
        <dbReference type="Proteomes" id="UP000051269"/>
    </source>
</evidence>
<dbReference type="InterPro" id="IPR001940">
    <property type="entry name" value="Peptidase_S1C"/>
</dbReference>
<protein>
    <recommendedName>
        <fullName evidence="6">PDZ domain-containing protein</fullName>
    </recommendedName>
</protein>
<organism evidence="7 8">
    <name type="scientific">Verrucomicrobia subdivision 6 bacterium BACL9 MAG-120507-bin52</name>
    <dbReference type="NCBI Taxonomy" id="1655590"/>
    <lineage>
        <taxon>Bacteria</taxon>
        <taxon>Pseudomonadati</taxon>
        <taxon>Verrucomicrobiota</taxon>
        <taxon>Verrucomicrobiia</taxon>
        <taxon>Verrucomicrobiales</taxon>
        <taxon>Verrucomicrobia subdivision 6</taxon>
    </lineage>
</organism>
<dbReference type="Gene3D" id="2.40.10.10">
    <property type="entry name" value="Trypsin-like serine proteases"/>
    <property type="match status" value="2"/>
</dbReference>
<feature type="region of interest" description="Disordered" evidence="4">
    <location>
        <begin position="371"/>
        <end position="397"/>
    </location>
</feature>
<dbReference type="InterPro" id="IPR001478">
    <property type="entry name" value="PDZ"/>
</dbReference>
<dbReference type="AlphaFoldDB" id="A0A0R2RH73"/>
<dbReference type="PROSITE" id="PS50106">
    <property type="entry name" value="PDZ"/>
    <property type="match status" value="1"/>
</dbReference>
<dbReference type="InterPro" id="IPR009003">
    <property type="entry name" value="Peptidase_S1_PA"/>
</dbReference>
<dbReference type="SUPFAM" id="SSF50156">
    <property type="entry name" value="PDZ domain-like"/>
    <property type="match status" value="1"/>
</dbReference>
<evidence type="ECO:0000259" key="6">
    <source>
        <dbReference type="PROSITE" id="PS50106"/>
    </source>
</evidence>
<feature type="domain" description="PDZ" evidence="6">
    <location>
        <begin position="266"/>
        <end position="354"/>
    </location>
</feature>
<evidence type="ECO:0000256" key="1">
    <source>
        <dbReference type="ARBA" id="ARBA00010541"/>
    </source>
</evidence>
<dbReference type="Pfam" id="PF13365">
    <property type="entry name" value="Trypsin_2"/>
    <property type="match status" value="1"/>
</dbReference>
<feature type="transmembrane region" description="Helical" evidence="5">
    <location>
        <begin position="16"/>
        <end position="38"/>
    </location>
</feature>
<dbReference type="Gene3D" id="2.30.42.10">
    <property type="match status" value="1"/>
</dbReference>
<dbReference type="SUPFAM" id="SSF50494">
    <property type="entry name" value="Trypsin-like serine proteases"/>
    <property type="match status" value="1"/>
</dbReference>
<keyword evidence="2" id="KW-0645">Protease</keyword>
<accession>A0A0R2RH73</accession>
<dbReference type="EMBL" id="LIBO01000174">
    <property type="protein sequence ID" value="KRO61916.1"/>
    <property type="molecule type" value="Genomic_DNA"/>
</dbReference>
<dbReference type="InterPro" id="IPR036034">
    <property type="entry name" value="PDZ_sf"/>
</dbReference>
<reference evidence="7 8" key="1">
    <citation type="submission" date="2015-10" db="EMBL/GenBank/DDBJ databases">
        <title>Metagenome-Assembled Genomes uncover a global brackish microbiome.</title>
        <authorList>
            <person name="Hugerth L.W."/>
            <person name="Larsson J."/>
            <person name="Alneberg J."/>
            <person name="Lindh M.V."/>
            <person name="Legrand C."/>
            <person name="Pinhassi J."/>
            <person name="Andersson A.F."/>
        </authorList>
    </citation>
    <scope>NUCLEOTIDE SEQUENCE [LARGE SCALE GENOMIC DNA]</scope>
    <source>
        <strain evidence="7">BACL18 MAG-120507-bin52</strain>
    </source>
</reference>
<proteinExistence type="inferred from homology"/>
<keyword evidence="5" id="KW-0812">Transmembrane</keyword>
<dbReference type="Pfam" id="PF13180">
    <property type="entry name" value="PDZ_2"/>
    <property type="match status" value="1"/>
</dbReference>
<dbReference type="GO" id="GO:0006508">
    <property type="term" value="P:proteolysis"/>
    <property type="evidence" value="ECO:0007669"/>
    <property type="project" value="UniProtKB-KW"/>
</dbReference>
<name>A0A0R2RH73_9BACT</name>
<dbReference type="SMART" id="SM00228">
    <property type="entry name" value="PDZ"/>
    <property type="match status" value="1"/>
</dbReference>
<keyword evidence="3" id="KW-0378">Hydrolase</keyword>
<evidence type="ECO:0000256" key="4">
    <source>
        <dbReference type="SAM" id="MobiDB-lite"/>
    </source>
</evidence>
<evidence type="ECO:0000313" key="7">
    <source>
        <dbReference type="EMBL" id="KRO61916.1"/>
    </source>
</evidence>
<dbReference type="GO" id="GO:0004252">
    <property type="term" value="F:serine-type endopeptidase activity"/>
    <property type="evidence" value="ECO:0007669"/>
    <property type="project" value="InterPro"/>
</dbReference>
<keyword evidence="5" id="KW-0472">Membrane</keyword>
<dbReference type="Proteomes" id="UP000051269">
    <property type="component" value="Unassembled WGS sequence"/>
</dbReference>
<dbReference type="PRINTS" id="PR00834">
    <property type="entry name" value="PROTEASES2C"/>
</dbReference>
<sequence length="397" mass="42005">MGTVQWLMIPVSRFKYVFLSLLVVFLAFAGLIGGRAYYLARHPEAVIKLPAFEAATASSTPLTPSVPNAPMPAGGGVFDQIAAEVSGVYEQAAPTVVRLRAVDGAEQLAGTGFFIDGQGTILTAYAVVGQAESVTVEVNGRTFSAKILGRDPRSGVAVLKIPATQTPYLALGEGMRLRPASAVVSVAFPYDLKAEPTFGFVAGFDVKYLTRFFATTHLRANLPIKPGQIGGPLLDSQGKVVGVLMLEIDEGKACYALPIEAASKVAADIQKHGEPRHGWMGVGVMPDRSRPERGAPVFVDRLYKGTPAEKSGLKMGDEVISIGGRSVREPSDILDAAFFSEVGGKVPVKVKRDGKEQIFTMTVSARPDSSRIVEPAPLFPNPTGGPASQGVPVKANR</sequence>
<dbReference type="InterPro" id="IPR043504">
    <property type="entry name" value="Peptidase_S1_PA_chymotrypsin"/>
</dbReference>
<keyword evidence="5" id="KW-1133">Transmembrane helix</keyword>
<comment type="caution">
    <text evidence="7">The sequence shown here is derived from an EMBL/GenBank/DDBJ whole genome shotgun (WGS) entry which is preliminary data.</text>
</comment>
<evidence type="ECO:0000256" key="5">
    <source>
        <dbReference type="SAM" id="Phobius"/>
    </source>
</evidence>
<gene>
    <name evidence="7" type="ORF">ABR82_08775</name>
</gene>